<organism evidence="1 2">
    <name type="scientific">Pseudomonas matsuisoli</name>
    <dbReference type="NCBI Taxonomy" id="1515666"/>
    <lineage>
        <taxon>Bacteria</taxon>
        <taxon>Pseudomonadati</taxon>
        <taxon>Pseudomonadota</taxon>
        <taxon>Gammaproteobacteria</taxon>
        <taxon>Pseudomonadales</taxon>
        <taxon>Pseudomonadaceae</taxon>
        <taxon>Pseudomonas</taxon>
    </lineage>
</organism>
<proteinExistence type="predicted"/>
<dbReference type="RefSeq" id="WP_188984842.1">
    <property type="nucleotide sequence ID" value="NZ_BMPO01000008.1"/>
</dbReference>
<evidence type="ECO:0000313" key="2">
    <source>
        <dbReference type="Proteomes" id="UP000635983"/>
    </source>
</evidence>
<comment type="caution">
    <text evidence="1">The sequence shown here is derived from an EMBL/GenBank/DDBJ whole genome shotgun (WGS) entry which is preliminary data.</text>
</comment>
<sequence>MMHLRLTGCLLAIGVLLPGLACADLYRYVDDRGVTVLTRQGVPPEFVGKGFEVINEQGRVLRVVPPAPTAEERKQREARALQTQADRQLMRLYANVKDVDRARDRKLAELDSLIGVANSNLQSIRIQQGNVLSQAAELERSGQVVPDQILAQISDLKDEQARLGKDIDRYQKAREQAQRSFAADRVRVQTLVGGDDKP</sequence>
<reference evidence="1" key="2">
    <citation type="submission" date="2020-09" db="EMBL/GenBank/DDBJ databases">
        <authorList>
            <person name="Sun Q."/>
            <person name="Ohkuma M."/>
        </authorList>
    </citation>
    <scope>NUCLEOTIDE SEQUENCE</scope>
    <source>
        <strain evidence="1">JCM 30078</strain>
    </source>
</reference>
<dbReference type="EMBL" id="BMPO01000008">
    <property type="protein sequence ID" value="GGK05277.1"/>
    <property type="molecule type" value="Genomic_DNA"/>
</dbReference>
<reference evidence="1" key="1">
    <citation type="journal article" date="2014" name="Int. J. Syst. Evol. Microbiol.">
        <title>Complete genome sequence of Corynebacterium casei LMG S-19264T (=DSM 44701T), isolated from a smear-ripened cheese.</title>
        <authorList>
            <consortium name="US DOE Joint Genome Institute (JGI-PGF)"/>
            <person name="Walter F."/>
            <person name="Albersmeier A."/>
            <person name="Kalinowski J."/>
            <person name="Ruckert C."/>
        </authorList>
    </citation>
    <scope>NUCLEOTIDE SEQUENCE</scope>
    <source>
        <strain evidence="1">JCM 30078</strain>
    </source>
</reference>
<evidence type="ECO:0000313" key="1">
    <source>
        <dbReference type="EMBL" id="GGK05277.1"/>
    </source>
</evidence>
<protein>
    <recommendedName>
        <fullName evidence="3">DUF4124 domain-containing protein</fullName>
    </recommendedName>
</protein>
<dbReference type="Proteomes" id="UP000635983">
    <property type="component" value="Unassembled WGS sequence"/>
</dbReference>
<dbReference type="AlphaFoldDB" id="A0A917V0U9"/>
<evidence type="ECO:0008006" key="3">
    <source>
        <dbReference type="Google" id="ProtNLM"/>
    </source>
</evidence>
<gene>
    <name evidence="1" type="ORF">GCM10009304_34250</name>
</gene>
<keyword evidence="2" id="KW-1185">Reference proteome</keyword>
<accession>A0A917V0U9</accession>
<name>A0A917V0U9_9PSED</name>